<evidence type="ECO:0000256" key="11">
    <source>
        <dbReference type="ARBA" id="ARBA00023211"/>
    </source>
</evidence>
<dbReference type="GO" id="GO:0005975">
    <property type="term" value="P:carbohydrate metabolic process"/>
    <property type="evidence" value="ECO:0007669"/>
    <property type="project" value="TreeGrafter"/>
</dbReference>
<evidence type="ECO:0000256" key="6">
    <source>
        <dbReference type="ARBA" id="ARBA00022723"/>
    </source>
</evidence>
<dbReference type="FunFam" id="3.90.550.10:FF:000044">
    <property type="entry name" value="Galactosylgalactosylxylosylprotein 3-beta-glucuronosyltransferase"/>
    <property type="match status" value="1"/>
</dbReference>
<evidence type="ECO:0000256" key="12">
    <source>
        <dbReference type="ARBA" id="ARBA00047979"/>
    </source>
</evidence>
<evidence type="ECO:0000256" key="7">
    <source>
        <dbReference type="ARBA" id="ARBA00022968"/>
    </source>
</evidence>
<evidence type="ECO:0000256" key="3">
    <source>
        <dbReference type="ARBA" id="ARBA00012641"/>
    </source>
</evidence>
<dbReference type="GO" id="GO:0015018">
    <property type="term" value="F:galactosylgalactosylxylosylprotein 3-beta-glucuronosyltransferase activity"/>
    <property type="evidence" value="ECO:0007669"/>
    <property type="project" value="UniProtKB-UniRule"/>
</dbReference>
<dbReference type="SUPFAM" id="SSF53448">
    <property type="entry name" value="Nucleotide-diphospho-sugar transferases"/>
    <property type="match status" value="1"/>
</dbReference>
<comment type="pathway">
    <text evidence="16">Protein modification; protein glycosylation.</text>
</comment>
<dbReference type="PANTHER" id="PTHR10896">
    <property type="entry name" value="GALACTOSYLGALACTOSYLXYLOSYLPROTEIN 3-BETA-GLUCURONOSYLTRANSFERASE BETA-1,3-GLUCURONYLTRANSFERASE"/>
    <property type="match status" value="1"/>
</dbReference>
<evidence type="ECO:0000256" key="14">
    <source>
        <dbReference type="PIRSR" id="PIRSR605027-3"/>
    </source>
</evidence>
<dbReference type="GO" id="GO:0050650">
    <property type="term" value="P:chondroitin sulfate proteoglycan biosynthetic process"/>
    <property type="evidence" value="ECO:0007669"/>
    <property type="project" value="TreeGrafter"/>
</dbReference>
<keyword evidence="9" id="KW-0472">Membrane</keyword>
<keyword evidence="5" id="KW-0812">Transmembrane</keyword>
<keyword evidence="17" id="KW-1185">Reference proteome</keyword>
<dbReference type="EC" id="2.4.1.135" evidence="3 16"/>
<evidence type="ECO:0000256" key="9">
    <source>
        <dbReference type="ARBA" id="ARBA00023136"/>
    </source>
</evidence>
<evidence type="ECO:0000256" key="4">
    <source>
        <dbReference type="ARBA" id="ARBA00022679"/>
    </source>
</evidence>
<dbReference type="WBParaSite" id="jg8608">
    <property type="protein sequence ID" value="jg8608"/>
    <property type="gene ID" value="jg8608"/>
</dbReference>
<keyword evidence="16" id="KW-0333">Golgi apparatus</keyword>
<keyword evidence="10" id="KW-0325">Glycoprotein</keyword>
<comment type="cofactor">
    <cofactor evidence="14 16">
        <name>Mn(2+)</name>
        <dbReference type="ChEBI" id="CHEBI:29035"/>
    </cofactor>
</comment>
<evidence type="ECO:0000256" key="1">
    <source>
        <dbReference type="ARBA" id="ARBA00004606"/>
    </source>
</evidence>
<dbReference type="GO" id="GO:0000139">
    <property type="term" value="C:Golgi membrane"/>
    <property type="evidence" value="ECO:0007669"/>
    <property type="project" value="UniProtKB-SubCell"/>
</dbReference>
<evidence type="ECO:0000256" key="15">
    <source>
        <dbReference type="PIRSR" id="PIRSR605027-4"/>
    </source>
</evidence>
<dbReference type="Gene3D" id="3.90.550.10">
    <property type="entry name" value="Spore Coat Polysaccharide Biosynthesis Protein SpsA, Chain A"/>
    <property type="match status" value="1"/>
</dbReference>
<evidence type="ECO:0000256" key="8">
    <source>
        <dbReference type="ARBA" id="ARBA00022989"/>
    </source>
</evidence>
<keyword evidence="7 16" id="KW-0735">Signal-anchor</keyword>
<dbReference type="CDD" id="cd00218">
    <property type="entry name" value="GlcAT-I"/>
    <property type="match status" value="1"/>
</dbReference>
<keyword evidence="8" id="KW-1133">Transmembrane helix</keyword>
<name>A0A915EQ36_9BILA</name>
<protein>
    <recommendedName>
        <fullName evidence="3 16">Galactosylgalactosylxylosylprotein 3-beta-glucuronosyltransferase</fullName>
        <ecNumber evidence="3 16">2.4.1.135</ecNumber>
    </recommendedName>
</protein>
<accession>A0A915EQ36</accession>
<dbReference type="PANTHER" id="PTHR10896:SF65">
    <property type="entry name" value="GALACTOSYLGALACTOSYLXYLOSYLPROTEIN 3-BETA-GLUCURONOSYLTRANSFERASE 3"/>
    <property type="match status" value="1"/>
</dbReference>
<dbReference type="AlphaFoldDB" id="A0A915EQ36"/>
<organism evidence="17 18">
    <name type="scientific">Ditylenchus dipsaci</name>
    <dbReference type="NCBI Taxonomy" id="166011"/>
    <lineage>
        <taxon>Eukaryota</taxon>
        <taxon>Metazoa</taxon>
        <taxon>Ecdysozoa</taxon>
        <taxon>Nematoda</taxon>
        <taxon>Chromadorea</taxon>
        <taxon>Rhabditida</taxon>
        <taxon>Tylenchina</taxon>
        <taxon>Tylenchomorpha</taxon>
        <taxon>Sphaerularioidea</taxon>
        <taxon>Anguinidae</taxon>
        <taxon>Anguininae</taxon>
        <taxon>Ditylenchus</taxon>
    </lineage>
</organism>
<comment type="catalytic activity">
    <reaction evidence="12 16">
        <text>3-O-(beta-D-galactosyl-(1-&gt;3)-beta-D-galactosyl-(1-&gt;4)-beta-D-xylosyl)-L-seryl-[protein] + UDP-alpha-D-glucuronate = 3-O-(beta-D-GlcA-(1-&gt;3)-beta-D-Gal-(1-&gt;3)-beta-D-Gal-(1-&gt;4)-beta-D-Xyl)-L-seryl-[protein] + UDP + H(+)</text>
        <dbReference type="Rhea" id="RHEA:24168"/>
        <dbReference type="Rhea" id="RHEA-COMP:12571"/>
        <dbReference type="Rhea" id="RHEA-COMP:12573"/>
        <dbReference type="ChEBI" id="CHEBI:15378"/>
        <dbReference type="ChEBI" id="CHEBI:58052"/>
        <dbReference type="ChEBI" id="CHEBI:58223"/>
        <dbReference type="ChEBI" id="CHEBI:132090"/>
        <dbReference type="ChEBI" id="CHEBI:132093"/>
        <dbReference type="EC" id="2.4.1.135"/>
    </reaction>
</comment>
<evidence type="ECO:0000256" key="5">
    <source>
        <dbReference type="ARBA" id="ARBA00022692"/>
    </source>
</evidence>
<sequence>MVMMFSRLSEMSDNKLTDLERDKHRLELKVEKLDFQVKDLLPFVTKRKNLPTIFFITPTTQRPAQKADLTRLYWIVVEDSVARSTFISEILQRSKLASVHLAAPTPSDKKMKEEDPNWKLPRGVEQRNVALQWIRTNFAASNRGVVYFGDDDNVYDWKLFEEIRTVKTIGVWPVGIVGGLLAETPLLFDNMTVRGFNSVWKPDRPFPIDMASFAVNITRVLSYPNALFSYDSPRGFQESHLLESLQLKFTDLEPKAFKCSKVFVWHTRTEKTKLTVSHKQKFWTKKGDFLDAEIDAFN</sequence>
<reference evidence="18" key="1">
    <citation type="submission" date="2022-11" db="UniProtKB">
        <authorList>
            <consortium name="WormBaseParasite"/>
        </authorList>
    </citation>
    <scope>IDENTIFICATION</scope>
</reference>
<feature type="site" description="Interaction with galactose moiety of substrate glycoprotein" evidence="15">
    <location>
        <position position="183"/>
    </location>
</feature>
<evidence type="ECO:0000313" key="18">
    <source>
        <dbReference type="WBParaSite" id="jg8608"/>
    </source>
</evidence>
<evidence type="ECO:0000256" key="10">
    <source>
        <dbReference type="ARBA" id="ARBA00023180"/>
    </source>
</evidence>
<proteinExistence type="inferred from homology"/>
<comment type="similarity">
    <text evidence="2 16">Belongs to the glycosyltransferase 43 family.</text>
</comment>
<keyword evidence="4 16" id="KW-0808">Transferase</keyword>
<evidence type="ECO:0000256" key="13">
    <source>
        <dbReference type="PIRSR" id="PIRSR605027-1"/>
    </source>
</evidence>
<keyword evidence="11 14" id="KW-0464">Manganese</keyword>
<dbReference type="InterPro" id="IPR029044">
    <property type="entry name" value="Nucleotide-diphossugar_trans"/>
</dbReference>
<dbReference type="GO" id="GO:0046872">
    <property type="term" value="F:metal ion binding"/>
    <property type="evidence" value="ECO:0007669"/>
    <property type="project" value="UniProtKB-KW"/>
</dbReference>
<keyword evidence="6 14" id="KW-0479">Metal-binding</keyword>
<comment type="subcellular location">
    <subcellularLocation>
        <location evidence="16">Golgi apparatus membrane</location>
        <topology evidence="16">Single-pass type II membrane protein</topology>
    </subcellularLocation>
    <subcellularLocation>
        <location evidence="1">Membrane</location>
        <topology evidence="1">Single-pass type II membrane protein</topology>
    </subcellularLocation>
</comment>
<dbReference type="InterPro" id="IPR005027">
    <property type="entry name" value="Glyco_trans_43"/>
</dbReference>
<dbReference type="Proteomes" id="UP000887574">
    <property type="component" value="Unplaced"/>
</dbReference>
<evidence type="ECO:0000256" key="2">
    <source>
        <dbReference type="ARBA" id="ARBA00007706"/>
    </source>
</evidence>
<feature type="active site" description="Proton donor/acceptor" evidence="13">
    <location>
        <position position="238"/>
    </location>
</feature>
<dbReference type="Pfam" id="PF03360">
    <property type="entry name" value="Glyco_transf_43"/>
    <property type="match status" value="1"/>
</dbReference>
<evidence type="ECO:0000313" key="17">
    <source>
        <dbReference type="Proteomes" id="UP000887574"/>
    </source>
</evidence>
<feature type="binding site" evidence="14">
    <location>
        <position position="152"/>
    </location>
    <ligand>
        <name>Mn(2+)</name>
        <dbReference type="ChEBI" id="CHEBI:29035"/>
    </ligand>
</feature>
<evidence type="ECO:0000256" key="16">
    <source>
        <dbReference type="RuleBase" id="RU363127"/>
    </source>
</evidence>